<feature type="compositionally biased region" description="Low complexity" evidence="1">
    <location>
        <begin position="244"/>
        <end position="260"/>
    </location>
</feature>
<organism evidence="4 5">
    <name type="scientific">Mycoplasmoides fastidiosum</name>
    <dbReference type="NCBI Taxonomy" id="92758"/>
    <lineage>
        <taxon>Bacteria</taxon>
        <taxon>Bacillati</taxon>
        <taxon>Mycoplasmatota</taxon>
        <taxon>Mycoplasmoidales</taxon>
        <taxon>Mycoplasmoidaceae</taxon>
        <taxon>Mycoplasmoides</taxon>
    </lineage>
</organism>
<sequence>MTKRKVKFLGIFTILLVSLSVMGTEIKLASQTTSHQTTQALKHHYSDGVRLADYLPSHTLKAVRQSGSTTGVTTSIYLPSSVTLTETKDAWDQDNLLLASQITTDKIRQLLVINPEGSANNTSGTPTATNSGYKFEKLKTGSVKTYQPVEKTSLNSELSFSLGELTTSSLNSLGIEITEVDDLAGVLGFQVYQTLQTYTVDGTTYKRGTTNLDKISQYRAVILPPTKYNTKPQEPEVVTPAPAAPVPAQQSNPPAAAAPAGNIAITTTGPTSPVPAPRAKRAVDAKTTAQTDNATWYLPTDQFPLRKNEFIFAWKTDRLVNDWIRNSKKTASAVTDDDVKNYFVSVLRTFDNTTHNRDVPEFTITKKANETNGQLDITITLDSKYRNSVKEVKRTFFGFNGATIPDHGIKFNYLPEQVLTTAVIKQPVWNSGSGQLEINYVGQQVKSLLPSQFFNVNANRKSIVEYTKEPETNSNKNQTPPSSTTPSVTTTSSATAPTPPSTTPSSSSSVSSSNTPTVSASSSAGTTSAEPEKLTRPFNFVDLFNGQIIKSTTYGDTTAITVSQGDNTTGSIGYLTFNGKKSGDTELGDLPHFGITKIEGYPNDRAGTLNLLVHYTTLTENGTLVEGTPEIIIYRGFQTNVDTGESLFFSWNDKLPEQYANLTPANTVSIFQEIAGLDPSSANLNNFVDTEQAKSFVSQFFTGSEYILDKYNAKYDSLKNEGAQVSLSVNKVKNSTTNKETESILAQVKFAQFGQDKEKVFQKYFYPSSETTIVPQALQATLRPNPNFAFQGHLYSNKLASELTLDEIRNLFNFRIPDNGQQFTSPLDEATFFYAANDRLGELIVSIIFPKFNNIEKYQFSYKFTNFKINTILKTKLELNFTPLINLSAEFLAKDPASVVDLTPKDVLNNLFDTLPEQIFKLLSENNIQIVERGNDYIIVEVSLNWNDLTNETNANSRTPTTQARKTKILHDDEKAVDPDDQVIRFRIDGFTGGNSRIFSNNQSPRVLGDVLTEQEILVIGSSIGGGLFGILMITGLYVLVRNWRLKNSQFLASEAEKKLVKTKKKKFEKEE</sequence>
<keyword evidence="2" id="KW-1133">Transmembrane helix</keyword>
<feature type="domain" description="Lipoprotein-associated type-17" evidence="3">
    <location>
        <begin position="796"/>
        <end position="868"/>
    </location>
</feature>
<feature type="region of interest" description="Disordered" evidence="1">
    <location>
        <begin position="244"/>
        <end position="277"/>
    </location>
</feature>
<accession>A0ABU0LY77</accession>
<reference evidence="4" key="1">
    <citation type="submission" date="2023-07" db="EMBL/GenBank/DDBJ databases">
        <title>Genomic Encyclopedia of Type Strains, Phase IV (KMG-IV): sequencing the most valuable type-strain genomes for metagenomic binning, comparative biology and taxonomic classification.</title>
        <authorList>
            <person name="Goeker M."/>
        </authorList>
    </citation>
    <scope>NUCLEOTIDE SEQUENCE [LARGE SCALE GENOMIC DNA]</scope>
    <source>
        <strain evidence="4">DSM 21204</strain>
    </source>
</reference>
<keyword evidence="2" id="KW-0812">Transmembrane</keyword>
<name>A0ABU0LY77_9BACT</name>
<feature type="compositionally biased region" description="Low complexity" evidence="1">
    <location>
        <begin position="503"/>
        <end position="529"/>
    </location>
</feature>
<evidence type="ECO:0000256" key="1">
    <source>
        <dbReference type="SAM" id="MobiDB-lite"/>
    </source>
</evidence>
<evidence type="ECO:0000259" key="3">
    <source>
        <dbReference type="Pfam" id="PF04200"/>
    </source>
</evidence>
<keyword evidence="2" id="KW-0472">Membrane</keyword>
<evidence type="ECO:0000256" key="2">
    <source>
        <dbReference type="SAM" id="Phobius"/>
    </source>
</evidence>
<dbReference type="Pfam" id="PF04200">
    <property type="entry name" value="Lipoprotein_17"/>
    <property type="match status" value="2"/>
</dbReference>
<feature type="transmembrane region" description="Helical" evidence="2">
    <location>
        <begin position="1017"/>
        <end position="1041"/>
    </location>
</feature>
<dbReference type="EMBL" id="JAUSWO010000001">
    <property type="protein sequence ID" value="MDQ0513640.1"/>
    <property type="molecule type" value="Genomic_DNA"/>
</dbReference>
<proteinExistence type="predicted"/>
<feature type="domain" description="Lipoprotein-associated type-17" evidence="3">
    <location>
        <begin position="327"/>
        <end position="400"/>
    </location>
</feature>
<keyword evidence="5" id="KW-1185">Reference proteome</keyword>
<gene>
    <name evidence="4" type="ORF">J2Z62_000078</name>
</gene>
<feature type="region of interest" description="Disordered" evidence="1">
    <location>
        <begin position="466"/>
        <end position="531"/>
    </location>
</feature>
<evidence type="ECO:0000313" key="5">
    <source>
        <dbReference type="Proteomes" id="UP001240643"/>
    </source>
</evidence>
<evidence type="ECO:0000313" key="4">
    <source>
        <dbReference type="EMBL" id="MDQ0513640.1"/>
    </source>
</evidence>
<comment type="caution">
    <text evidence="4">The sequence shown here is derived from an EMBL/GenBank/DDBJ whole genome shotgun (WGS) entry which is preliminary data.</text>
</comment>
<dbReference type="InterPro" id="IPR007326">
    <property type="entry name" value="Lipoprotein-assoc_dom"/>
</dbReference>
<protein>
    <recommendedName>
        <fullName evidence="3">Lipoprotein-associated type-17 domain-containing protein</fullName>
    </recommendedName>
</protein>
<dbReference type="RefSeq" id="WP_256547664.1">
    <property type="nucleotide sequence ID" value="NZ_CP101809.1"/>
</dbReference>
<dbReference type="Proteomes" id="UP001240643">
    <property type="component" value="Unassembled WGS sequence"/>
</dbReference>
<feature type="compositionally biased region" description="Low complexity" evidence="1">
    <location>
        <begin position="479"/>
        <end position="496"/>
    </location>
</feature>